<evidence type="ECO:0000313" key="1">
    <source>
        <dbReference type="EMBL" id="MDJ1482148.1"/>
    </source>
</evidence>
<proteinExistence type="predicted"/>
<dbReference type="Proteomes" id="UP001241110">
    <property type="component" value="Unassembled WGS sequence"/>
</dbReference>
<keyword evidence="3" id="KW-1185">Reference proteome</keyword>
<comment type="caution">
    <text evidence="1">The sequence shown here is derived from an EMBL/GenBank/DDBJ whole genome shotgun (WGS) entry which is preliminary data.</text>
</comment>
<dbReference type="Proteomes" id="UP001228581">
    <property type="component" value="Unassembled WGS sequence"/>
</dbReference>
<name>A0AAE3U9D4_9BACT</name>
<dbReference type="EMBL" id="JASJOS010000007">
    <property type="protein sequence ID" value="MDJ1482148.1"/>
    <property type="molecule type" value="Genomic_DNA"/>
</dbReference>
<evidence type="ECO:0000313" key="2">
    <source>
        <dbReference type="EMBL" id="MDJ1491693.1"/>
    </source>
</evidence>
<dbReference type="EMBL" id="JASJOT010000001">
    <property type="protein sequence ID" value="MDJ1491693.1"/>
    <property type="molecule type" value="Genomic_DNA"/>
</dbReference>
<sequence>MFLKNYVRETSLFLLALSGVFLLNSCGGEKKADETTAVDTAATMTEDTTAVEPTATSPILSALPKTSDIPATIQLTGADFNQSLINPSSKVASYTTTNDKAALNLGAYATDIGYLSVYKKTQDVLTYLKGAQKLSDHLGLSNAFGEAMQKRFQSNLATEDSLVKIVDESMLYVRKYLADNQRDATGALVVTGSFVEGLYISTGLIKKYPKDVPADVRNGVLTQLILDIIKQKQSLADLITILKSVKQDEAVVAYTQKLNDLYGQFEALKFEESLKSNAGNFAVTDKTLTEITKKVEAIRADIVK</sequence>
<protein>
    <submittedName>
        <fullName evidence="1">Uncharacterized protein</fullName>
    </submittedName>
</protein>
<dbReference type="RefSeq" id="WP_313980888.1">
    <property type="nucleotide sequence ID" value="NZ_JASJOS010000007.1"/>
</dbReference>
<reference evidence="1 3" key="1">
    <citation type="submission" date="2023-05" db="EMBL/GenBank/DDBJ databases">
        <authorList>
            <person name="Zhang X."/>
        </authorList>
    </citation>
    <scope>NUCLEOTIDE SEQUENCE</scope>
    <source>
        <strain evidence="2 3">DM2B3-1</strain>
        <strain evidence="1">YF14B1</strain>
    </source>
</reference>
<organism evidence="1 4">
    <name type="scientific">Xanthocytophaga flava</name>
    <dbReference type="NCBI Taxonomy" id="3048013"/>
    <lineage>
        <taxon>Bacteria</taxon>
        <taxon>Pseudomonadati</taxon>
        <taxon>Bacteroidota</taxon>
        <taxon>Cytophagia</taxon>
        <taxon>Cytophagales</taxon>
        <taxon>Rhodocytophagaceae</taxon>
        <taxon>Xanthocytophaga</taxon>
    </lineage>
</organism>
<evidence type="ECO:0000313" key="4">
    <source>
        <dbReference type="Proteomes" id="UP001241110"/>
    </source>
</evidence>
<accession>A0AAE3U9D4</accession>
<gene>
    <name evidence="1" type="ORF">QNI16_16715</name>
    <name evidence="2" type="ORF">QNI19_02045</name>
</gene>
<dbReference type="AlphaFoldDB" id="A0AAE3U9D4"/>
<evidence type="ECO:0000313" key="3">
    <source>
        <dbReference type="Proteomes" id="UP001228581"/>
    </source>
</evidence>